<dbReference type="AlphaFoldDB" id="A0A9N9QQ80"/>
<reference evidence="6" key="1">
    <citation type="submission" date="2022-01" db="EMBL/GenBank/DDBJ databases">
        <authorList>
            <person name="King R."/>
        </authorList>
    </citation>
    <scope>NUCLEOTIDE SEQUENCE</scope>
</reference>
<dbReference type="InterPro" id="IPR051219">
    <property type="entry name" value="Heterochromatin_chromo-domain"/>
</dbReference>
<dbReference type="OrthoDB" id="433924at2759"/>
<dbReference type="SMART" id="SM00300">
    <property type="entry name" value="ChSh"/>
    <property type="match status" value="1"/>
</dbReference>
<name>A0A9N9QQ80_9CUCU</name>
<dbReference type="InterPro" id="IPR023780">
    <property type="entry name" value="Chromo_domain"/>
</dbReference>
<dbReference type="InterPro" id="IPR016197">
    <property type="entry name" value="Chromo-like_dom_sf"/>
</dbReference>
<dbReference type="PANTHER" id="PTHR22812">
    <property type="entry name" value="CHROMOBOX PROTEIN"/>
    <property type="match status" value="1"/>
</dbReference>
<sequence>MSKKTSPVPPVVPPTPIDTPIPAAPVVPAEEYVVEKIIDSRVNEQGIKEYFLKWIGYDDKDNTWEPEENLGKDCPGLIAAFEVARKKELESKKRKLSTGQEKENKHIKIKKPDEKKCLGFNRGLEPDTIIGATDSPGQLMFLMKWQGTDEADLVPAKQANIKCPQIVIRFYEGRLRWHPPAQVSAGENKENN</sequence>
<protein>
    <recommendedName>
        <fullName evidence="5">Chromo domain-containing protein</fullName>
    </recommendedName>
</protein>
<keyword evidence="2" id="KW-0677">Repeat</keyword>
<organism evidence="6 7">
    <name type="scientific">Ceutorhynchus assimilis</name>
    <name type="common">cabbage seed weevil</name>
    <dbReference type="NCBI Taxonomy" id="467358"/>
    <lineage>
        <taxon>Eukaryota</taxon>
        <taxon>Metazoa</taxon>
        <taxon>Ecdysozoa</taxon>
        <taxon>Arthropoda</taxon>
        <taxon>Hexapoda</taxon>
        <taxon>Insecta</taxon>
        <taxon>Pterygota</taxon>
        <taxon>Neoptera</taxon>
        <taxon>Endopterygota</taxon>
        <taxon>Coleoptera</taxon>
        <taxon>Polyphaga</taxon>
        <taxon>Cucujiformia</taxon>
        <taxon>Curculionidae</taxon>
        <taxon>Ceutorhynchinae</taxon>
        <taxon>Ceutorhynchus</taxon>
    </lineage>
</organism>
<dbReference type="InterPro" id="IPR023779">
    <property type="entry name" value="Chromodomain_CS"/>
</dbReference>
<evidence type="ECO:0000313" key="6">
    <source>
        <dbReference type="EMBL" id="CAG9767807.1"/>
    </source>
</evidence>
<dbReference type="SMART" id="SM00298">
    <property type="entry name" value="CHROMO"/>
    <property type="match status" value="2"/>
</dbReference>
<dbReference type="PROSITE" id="PS00598">
    <property type="entry name" value="CHROMO_1"/>
    <property type="match status" value="1"/>
</dbReference>
<dbReference type="PROSITE" id="PS50013">
    <property type="entry name" value="CHROMO_2"/>
    <property type="match status" value="2"/>
</dbReference>
<dbReference type="Pfam" id="PF00385">
    <property type="entry name" value="Chromo"/>
    <property type="match status" value="1"/>
</dbReference>
<feature type="region of interest" description="Disordered" evidence="4">
    <location>
        <begin position="1"/>
        <end position="23"/>
    </location>
</feature>
<evidence type="ECO:0000259" key="5">
    <source>
        <dbReference type="PROSITE" id="PS50013"/>
    </source>
</evidence>
<dbReference type="GO" id="GO:0005634">
    <property type="term" value="C:nucleus"/>
    <property type="evidence" value="ECO:0007669"/>
    <property type="project" value="UniProtKB-SubCell"/>
</dbReference>
<keyword evidence="7" id="KW-1185">Reference proteome</keyword>
<dbReference type="InterPro" id="IPR000953">
    <property type="entry name" value="Chromo/chromo_shadow_dom"/>
</dbReference>
<evidence type="ECO:0000256" key="1">
    <source>
        <dbReference type="ARBA" id="ARBA00004123"/>
    </source>
</evidence>
<feature type="domain" description="Chromo" evidence="5">
    <location>
        <begin position="124"/>
        <end position="182"/>
    </location>
</feature>
<proteinExistence type="predicted"/>
<evidence type="ECO:0000256" key="4">
    <source>
        <dbReference type="SAM" id="MobiDB-lite"/>
    </source>
</evidence>
<feature type="domain" description="Chromo" evidence="5">
    <location>
        <begin position="32"/>
        <end position="93"/>
    </location>
</feature>
<dbReference type="InterPro" id="IPR008251">
    <property type="entry name" value="Chromo_shadow_dom"/>
</dbReference>
<accession>A0A9N9QQ80</accession>
<dbReference type="SUPFAM" id="SSF54160">
    <property type="entry name" value="Chromo domain-like"/>
    <property type="match status" value="2"/>
</dbReference>
<evidence type="ECO:0000256" key="2">
    <source>
        <dbReference type="ARBA" id="ARBA00022737"/>
    </source>
</evidence>
<evidence type="ECO:0000256" key="3">
    <source>
        <dbReference type="ARBA" id="ARBA00023242"/>
    </source>
</evidence>
<comment type="subcellular location">
    <subcellularLocation>
        <location evidence="1">Nucleus</location>
    </subcellularLocation>
</comment>
<dbReference type="GO" id="GO:0000792">
    <property type="term" value="C:heterochromatin"/>
    <property type="evidence" value="ECO:0007669"/>
    <property type="project" value="UniProtKB-ARBA"/>
</dbReference>
<dbReference type="InterPro" id="IPR017984">
    <property type="entry name" value="Chromo_dom_subgr"/>
</dbReference>
<dbReference type="CDD" id="cd00034">
    <property type="entry name" value="CSD"/>
    <property type="match status" value="1"/>
</dbReference>
<dbReference type="EMBL" id="OU892280">
    <property type="protein sequence ID" value="CAG9767807.1"/>
    <property type="molecule type" value="Genomic_DNA"/>
</dbReference>
<dbReference type="Proteomes" id="UP001152799">
    <property type="component" value="Chromosome 4"/>
</dbReference>
<dbReference type="Gene3D" id="2.40.50.40">
    <property type="match status" value="2"/>
</dbReference>
<evidence type="ECO:0000313" key="7">
    <source>
        <dbReference type="Proteomes" id="UP001152799"/>
    </source>
</evidence>
<gene>
    <name evidence="6" type="ORF">CEUTPL_LOCUS8363</name>
</gene>
<dbReference type="Pfam" id="PF01393">
    <property type="entry name" value="Chromo_shadow"/>
    <property type="match status" value="1"/>
</dbReference>
<dbReference type="PRINTS" id="PR00504">
    <property type="entry name" value="CHROMODOMAIN"/>
</dbReference>
<keyword evidence="3" id="KW-0539">Nucleus</keyword>
<dbReference type="FunFam" id="2.40.50.40:FF:000031">
    <property type="entry name" value="Heterochromatin protein 1"/>
    <property type="match status" value="1"/>
</dbReference>
<feature type="compositionally biased region" description="Pro residues" evidence="4">
    <location>
        <begin position="7"/>
        <end position="23"/>
    </location>
</feature>